<dbReference type="RefSeq" id="WP_228876669.1">
    <property type="nucleotide sequence ID" value="NZ_CAJQZC010000004.1"/>
</dbReference>
<accession>A0A9N8X1X9</accession>
<evidence type="ECO:0000313" key="3">
    <source>
        <dbReference type="EMBL" id="CAG4896728.1"/>
    </source>
</evidence>
<sequence>MLLDYIALAQQCAPQVSPSTMAAIVRTESGFNPYAIGVVHGRLVRQPANEAEAVATVRALDAGGWNFSVGLAQVNRANWPAYGLNEQSAFDPCRNLAAGAAILQGCFELARQARARASNDSQSALRASLSCYASGDFSTGYRTGYVQRVVSNASVLAPSSEPVVVPPIAPIPVVPVGSDVSDQPWRSRPERQPVSKPAEPSTENSMGNPNDSAVVF</sequence>
<proteinExistence type="predicted"/>
<dbReference type="SUPFAM" id="SSF53955">
    <property type="entry name" value="Lysozyme-like"/>
    <property type="match status" value="1"/>
</dbReference>
<dbReference type="CDD" id="cd16892">
    <property type="entry name" value="LT_VirB1-like"/>
    <property type="match status" value="1"/>
</dbReference>
<dbReference type="Pfam" id="PF01464">
    <property type="entry name" value="SLT"/>
    <property type="match status" value="1"/>
</dbReference>
<dbReference type="Gene3D" id="1.10.530.10">
    <property type="match status" value="1"/>
</dbReference>
<feature type="domain" description="Transglycosylase SLT" evidence="2">
    <location>
        <begin position="9"/>
        <end position="124"/>
    </location>
</feature>
<dbReference type="AlphaFoldDB" id="A0A9N8X1X9"/>
<dbReference type="Proteomes" id="UP000789704">
    <property type="component" value="Unassembled WGS sequence"/>
</dbReference>
<evidence type="ECO:0000259" key="2">
    <source>
        <dbReference type="Pfam" id="PF01464"/>
    </source>
</evidence>
<feature type="region of interest" description="Disordered" evidence="1">
    <location>
        <begin position="176"/>
        <end position="216"/>
    </location>
</feature>
<dbReference type="EMBL" id="CAJQZC010000004">
    <property type="protein sequence ID" value="CAG4896728.1"/>
    <property type="molecule type" value="Genomic_DNA"/>
</dbReference>
<evidence type="ECO:0000313" key="4">
    <source>
        <dbReference type="Proteomes" id="UP000789704"/>
    </source>
</evidence>
<evidence type="ECO:0000256" key="1">
    <source>
        <dbReference type="SAM" id="MobiDB-lite"/>
    </source>
</evidence>
<dbReference type="InterPro" id="IPR008258">
    <property type="entry name" value="Transglycosylase_SLT_dom_1"/>
</dbReference>
<keyword evidence="4" id="KW-1185">Reference proteome</keyword>
<reference evidence="3" key="1">
    <citation type="submission" date="2021-04" db="EMBL/GenBank/DDBJ databases">
        <authorList>
            <person name="Vanwijnsberghe S."/>
        </authorList>
    </citation>
    <scope>NUCLEOTIDE SEQUENCE</scope>
    <source>
        <strain evidence="3">LMG 31841</strain>
    </source>
</reference>
<feature type="compositionally biased region" description="Polar residues" evidence="1">
    <location>
        <begin position="201"/>
        <end position="216"/>
    </location>
</feature>
<name>A0A9N8X1X9_9BURK</name>
<organism evidence="3 4">
    <name type="scientific">Paraburkholderia saeva</name>
    <dbReference type="NCBI Taxonomy" id="2777537"/>
    <lineage>
        <taxon>Bacteria</taxon>
        <taxon>Pseudomonadati</taxon>
        <taxon>Pseudomonadota</taxon>
        <taxon>Betaproteobacteria</taxon>
        <taxon>Burkholderiales</taxon>
        <taxon>Burkholderiaceae</taxon>
        <taxon>Paraburkholderia</taxon>
    </lineage>
</organism>
<dbReference type="InterPro" id="IPR023346">
    <property type="entry name" value="Lysozyme-like_dom_sf"/>
</dbReference>
<gene>
    <name evidence="3" type="ORF">LMG31841_02352</name>
</gene>
<comment type="caution">
    <text evidence="3">The sequence shown here is derived from an EMBL/GenBank/DDBJ whole genome shotgun (WGS) entry which is preliminary data.</text>
</comment>
<protein>
    <recommendedName>
        <fullName evidence="2">Transglycosylase SLT domain-containing protein</fullName>
    </recommendedName>
</protein>